<evidence type="ECO:0008006" key="4">
    <source>
        <dbReference type="Google" id="ProtNLM"/>
    </source>
</evidence>
<protein>
    <recommendedName>
        <fullName evidence="4">CARDB domain-containing protein</fullName>
    </recommendedName>
</protein>
<dbReference type="HOGENOM" id="CLU_384808_0_0_2"/>
<keyword evidence="3" id="KW-1185">Reference proteome</keyword>
<dbReference type="eggNOG" id="arCOG02086">
    <property type="taxonomic scope" value="Archaea"/>
</dbReference>
<keyword evidence="1" id="KW-0812">Transmembrane</keyword>
<evidence type="ECO:0000313" key="2">
    <source>
        <dbReference type="EMBL" id="AIF69622.1"/>
    </source>
</evidence>
<accession>A0A075LUH1</accession>
<dbReference type="Proteomes" id="UP000027981">
    <property type="component" value="Chromosome"/>
</dbReference>
<evidence type="ECO:0000313" key="3">
    <source>
        <dbReference type="Proteomes" id="UP000027981"/>
    </source>
</evidence>
<proteinExistence type="predicted"/>
<feature type="transmembrane region" description="Helical" evidence="1">
    <location>
        <begin position="697"/>
        <end position="714"/>
    </location>
</feature>
<dbReference type="STRING" id="1343739.PAP_06110"/>
<organism evidence="2 3">
    <name type="scientific">Palaeococcus pacificus DY20341</name>
    <dbReference type="NCBI Taxonomy" id="1343739"/>
    <lineage>
        <taxon>Archaea</taxon>
        <taxon>Methanobacteriati</taxon>
        <taxon>Methanobacteriota</taxon>
        <taxon>Thermococci</taxon>
        <taxon>Thermococcales</taxon>
        <taxon>Thermococcaceae</taxon>
        <taxon>Palaeococcus</taxon>
    </lineage>
</organism>
<name>A0A075LUH1_9EURY</name>
<reference evidence="2 3" key="2">
    <citation type="journal article" date="2015" name="Genome Announc.">
        <title>Complete Genome Sequence of Hyperthermophilic Piezophilic Archaeon Palaeococcus pacificus DY20341T, Isolated from Deep-Sea Hydrothermal Sediments.</title>
        <authorList>
            <person name="Zeng X."/>
            <person name="Jebbar M."/>
            <person name="Shao Z."/>
        </authorList>
    </citation>
    <scope>NUCLEOTIDE SEQUENCE [LARGE SCALE GENOMIC DNA]</scope>
    <source>
        <strain evidence="2 3">DY20341</strain>
    </source>
</reference>
<dbReference type="RefSeq" id="WP_048165160.1">
    <property type="nucleotide sequence ID" value="NZ_CP006019.1"/>
</dbReference>
<reference evidence="3" key="1">
    <citation type="submission" date="2013-06" db="EMBL/GenBank/DDBJ databases">
        <title>Complete Genome Sequence of Hyperthermophilic Palaeococcus pacificus DY20341T, Isolated from a Deep-Sea Hydrothermal Sediments.</title>
        <authorList>
            <person name="Zeng X."/>
            <person name="Shao Z."/>
        </authorList>
    </citation>
    <scope>NUCLEOTIDE SEQUENCE [LARGE SCALE GENOMIC DNA]</scope>
    <source>
        <strain evidence="3">DY20341</strain>
    </source>
</reference>
<dbReference type="GeneID" id="24842343"/>
<gene>
    <name evidence="2" type="ORF">PAP_06110</name>
</gene>
<dbReference type="AlphaFoldDB" id="A0A075LUH1"/>
<keyword evidence="1" id="KW-0472">Membrane</keyword>
<dbReference type="EMBL" id="CP006019">
    <property type="protein sequence ID" value="AIF69622.1"/>
    <property type="molecule type" value="Genomic_DNA"/>
</dbReference>
<sequence>MKRIIILLILSFFLGSVYASSIELGINEVLLVDNSTVTFDVAQNNPSLILLMVETPNGTISKPLTFGESLYVDGVNYTIGHFDAQTLILTLHLFGNYSQAKVLKKKDLNIKVLESFDAYVKFEVKNTGYSDLNDTLTITSGSLILKELPLSLKRGEGIAIKIKNPPSNVFTFTLEESKISKSVFVEELKPLVSVEKIWKDEKVHVLLKNNGNESVNATLKLSFNGLIVETKKVELKEKEERDVVFESDIDQGTILLDYGILKQESFYFEPPEVSVLKAERIGDKVKIWLKNEGRTFVGKVSVMQNSVIVGEPLYQSVKIKPNEEVSVEFKVSGEVSYLTVVISSKEFSTTVPIALERGLEVKALNTYAKAFLGGSANYLISITGDGRIKLGVEGLPKSIKANFYYNEIQVDELEIPGSAQVALVLSLPSFPQEFKINDIVEFNLTVNNIKVPLKLEIKGGGILPIYGDNWLAKINYTSEVHHIAVPYRVIGRDITPPYVFEKGDGELIAFLYGRYVKQGSDLRLHLLNAYGEILASSQQPKGQADYIVFNESNFMVMVEGKGYFEGILLVADYMNYPRNVSFELKRRDFGEGLKVFIINATRLRGKTLEVKAESKEKVELRAYYFTLNSEREDFDSLSTDIKKAIFTVRGNSIKGEINVRSDEDFLAVVVRGEGNVALSFNVKSRGLRVEELSTKEVYLAVLGLLALLIAAIMLEKKIG</sequence>
<dbReference type="KEGG" id="ppac:PAP_06110"/>
<evidence type="ECO:0000256" key="1">
    <source>
        <dbReference type="SAM" id="Phobius"/>
    </source>
</evidence>
<dbReference type="OrthoDB" id="98753at2157"/>
<keyword evidence="1" id="KW-1133">Transmembrane helix</keyword>